<feature type="transmembrane region" description="Helical" evidence="3">
    <location>
        <begin position="15"/>
        <end position="39"/>
    </location>
</feature>
<dbReference type="GO" id="GO:0004190">
    <property type="term" value="F:aspartic-type endopeptidase activity"/>
    <property type="evidence" value="ECO:0007669"/>
    <property type="project" value="UniProtKB-EC"/>
</dbReference>
<proteinExistence type="inferred from homology"/>
<dbReference type="PRINTS" id="PR00864">
    <property type="entry name" value="PREPILNPTASE"/>
</dbReference>
<name>A0ABS4X8W3_9MICC</name>
<protein>
    <submittedName>
        <fullName evidence="5">Leader peptidase (Prepilin peptidase)/N-methyltransferase</fullName>
        <ecNumber evidence="5">2.1.1.-</ecNumber>
        <ecNumber evidence="5">3.4.23.43</ecNumber>
    </submittedName>
</protein>
<gene>
    <name evidence="5" type="ORF">JOF47_000415</name>
</gene>
<dbReference type="Proteomes" id="UP001296993">
    <property type="component" value="Unassembled WGS sequence"/>
</dbReference>
<accession>A0ABS4X8W3</accession>
<keyword evidence="3" id="KW-0472">Membrane</keyword>
<dbReference type="InterPro" id="IPR050882">
    <property type="entry name" value="Prepilin_peptidase/N-MTase"/>
</dbReference>
<dbReference type="GO" id="GO:0008168">
    <property type="term" value="F:methyltransferase activity"/>
    <property type="evidence" value="ECO:0007669"/>
    <property type="project" value="UniProtKB-KW"/>
</dbReference>
<sequence>MPVQIWGWLTMQSPVMVAAGILAGCAVLLFVVNAVRLTAIDFRSHLLPNRILWPWFLAAAVLLGAASLLAGDAAMLLRTLLGGVILFIGYLVLHLIAPAGMGLGDVKLAAVLGLYLGFVSYTHLLMATALAFILGAMWSGALLLTRKVTMRSSVAFGPFMLLGAAISLAVAG</sequence>
<feature type="transmembrane region" description="Helical" evidence="3">
    <location>
        <begin position="108"/>
        <end position="134"/>
    </location>
</feature>
<evidence type="ECO:0000256" key="3">
    <source>
        <dbReference type="SAM" id="Phobius"/>
    </source>
</evidence>
<feature type="transmembrane region" description="Helical" evidence="3">
    <location>
        <begin position="154"/>
        <end position="171"/>
    </location>
</feature>
<dbReference type="EC" id="2.1.1.-" evidence="5"/>
<dbReference type="GO" id="GO:0032259">
    <property type="term" value="P:methylation"/>
    <property type="evidence" value="ECO:0007669"/>
    <property type="project" value="UniProtKB-KW"/>
</dbReference>
<comment type="caution">
    <text evidence="5">The sequence shown here is derived from an EMBL/GenBank/DDBJ whole genome shotgun (WGS) entry which is preliminary data.</text>
</comment>
<evidence type="ECO:0000313" key="6">
    <source>
        <dbReference type="Proteomes" id="UP001296993"/>
    </source>
</evidence>
<keyword evidence="5" id="KW-0489">Methyltransferase</keyword>
<reference evidence="5 6" key="1">
    <citation type="submission" date="2021-03" db="EMBL/GenBank/DDBJ databases">
        <title>Sequencing the genomes of 1000 actinobacteria strains.</title>
        <authorList>
            <person name="Klenk H.-P."/>
        </authorList>
    </citation>
    <scope>NUCLEOTIDE SEQUENCE [LARGE SCALE GENOMIC DNA]</scope>
    <source>
        <strain evidence="5 6">DSM 15797</strain>
    </source>
</reference>
<evidence type="ECO:0000259" key="4">
    <source>
        <dbReference type="Pfam" id="PF01478"/>
    </source>
</evidence>
<dbReference type="RefSeq" id="WP_245356213.1">
    <property type="nucleotide sequence ID" value="NZ_BAAAJY010000006.1"/>
</dbReference>
<dbReference type="EC" id="3.4.23.43" evidence="5"/>
<feature type="transmembrane region" description="Helical" evidence="3">
    <location>
        <begin position="51"/>
        <end position="70"/>
    </location>
</feature>
<keyword evidence="5" id="KW-0378">Hydrolase</keyword>
<dbReference type="InterPro" id="IPR000045">
    <property type="entry name" value="Prepilin_IV_endopep_pep"/>
</dbReference>
<feature type="domain" description="Prepilin type IV endopeptidase peptidase" evidence="4">
    <location>
        <begin position="30"/>
        <end position="138"/>
    </location>
</feature>
<evidence type="ECO:0000256" key="2">
    <source>
        <dbReference type="RuleBase" id="RU003793"/>
    </source>
</evidence>
<dbReference type="PANTHER" id="PTHR30487">
    <property type="entry name" value="TYPE 4 PREPILIN-LIKE PROTEINS LEADER PEPTIDE-PROCESSING ENZYME"/>
    <property type="match status" value="1"/>
</dbReference>
<organism evidence="5 6">
    <name type="scientific">Paeniglutamicibacter kerguelensis</name>
    <dbReference type="NCBI Taxonomy" id="254788"/>
    <lineage>
        <taxon>Bacteria</taxon>
        <taxon>Bacillati</taxon>
        <taxon>Actinomycetota</taxon>
        <taxon>Actinomycetes</taxon>
        <taxon>Micrococcales</taxon>
        <taxon>Micrococcaceae</taxon>
        <taxon>Paeniglutamicibacter</taxon>
    </lineage>
</organism>
<dbReference type="InterPro" id="IPR014032">
    <property type="entry name" value="Peptidase_A24A_bac"/>
</dbReference>
<dbReference type="Gene3D" id="1.20.120.1220">
    <property type="match status" value="1"/>
</dbReference>
<dbReference type="Pfam" id="PF01478">
    <property type="entry name" value="Peptidase_A24"/>
    <property type="match status" value="1"/>
</dbReference>
<keyword evidence="3" id="KW-1133">Transmembrane helix</keyword>
<keyword evidence="6" id="KW-1185">Reference proteome</keyword>
<keyword evidence="3" id="KW-0812">Transmembrane</keyword>
<feature type="transmembrane region" description="Helical" evidence="3">
    <location>
        <begin position="76"/>
        <end position="96"/>
    </location>
</feature>
<evidence type="ECO:0000256" key="1">
    <source>
        <dbReference type="ARBA" id="ARBA00005801"/>
    </source>
</evidence>
<dbReference type="PANTHER" id="PTHR30487:SF0">
    <property type="entry name" value="PREPILIN LEADER PEPTIDASE_N-METHYLTRANSFERASE-RELATED"/>
    <property type="match status" value="1"/>
</dbReference>
<evidence type="ECO:0000313" key="5">
    <source>
        <dbReference type="EMBL" id="MBP2384904.1"/>
    </source>
</evidence>
<dbReference type="EMBL" id="JAGIOF010000001">
    <property type="protein sequence ID" value="MBP2384904.1"/>
    <property type="molecule type" value="Genomic_DNA"/>
</dbReference>
<keyword evidence="5" id="KW-0808">Transferase</keyword>
<comment type="similarity">
    <text evidence="1 2">Belongs to the peptidase A24 family.</text>
</comment>